<evidence type="ECO:0000313" key="3">
    <source>
        <dbReference type="Proteomes" id="UP001165641"/>
    </source>
</evidence>
<accession>A0ABT4ZKD7</accession>
<feature type="domain" description="NYN" evidence="1">
    <location>
        <begin position="5"/>
        <end position="158"/>
    </location>
</feature>
<dbReference type="PANTHER" id="PTHR35458:SF8">
    <property type="entry name" value="SLR0650 PROTEIN"/>
    <property type="match status" value="1"/>
</dbReference>
<dbReference type="EMBL" id="JAQBIE010000051">
    <property type="protein sequence ID" value="MDB6179674.1"/>
    <property type="molecule type" value="Genomic_DNA"/>
</dbReference>
<organism evidence="2 3">
    <name type="scientific">Paracoccus onchidii</name>
    <dbReference type="NCBI Taxonomy" id="3017813"/>
    <lineage>
        <taxon>Bacteria</taxon>
        <taxon>Pseudomonadati</taxon>
        <taxon>Pseudomonadota</taxon>
        <taxon>Alphaproteobacteria</taxon>
        <taxon>Rhodobacterales</taxon>
        <taxon>Paracoccaceae</taxon>
        <taxon>Paracoccus</taxon>
    </lineage>
</organism>
<dbReference type="Proteomes" id="UP001165641">
    <property type="component" value="Unassembled WGS sequence"/>
</dbReference>
<dbReference type="RefSeq" id="WP_271890768.1">
    <property type="nucleotide sequence ID" value="NZ_JAQBIE010000051.1"/>
</dbReference>
<dbReference type="PANTHER" id="PTHR35458">
    <property type="entry name" value="SLR0755 PROTEIN"/>
    <property type="match status" value="1"/>
</dbReference>
<evidence type="ECO:0000313" key="2">
    <source>
        <dbReference type="EMBL" id="MDB6179674.1"/>
    </source>
</evidence>
<keyword evidence="3" id="KW-1185">Reference proteome</keyword>
<dbReference type="Pfam" id="PF01936">
    <property type="entry name" value="NYN"/>
    <property type="match status" value="1"/>
</dbReference>
<dbReference type="CDD" id="cd18722">
    <property type="entry name" value="PIN_NicB-like"/>
    <property type="match status" value="1"/>
</dbReference>
<sequence length="203" mass="22985">MAVRRVSVYIDGFNLYHALDDLGENHLKWLDLWAVSATLVRKNEVVTAVKYFSAYATWMQPSYRRHQRYVAALQSRGVEFIEGRFKEKPMQCKSCGVRYNAHEEKETDVNIGVHLMADGLQNRFDRALVISADTDLNEAVRLTRAEATGKQIDIVAPPKRKGRNSTALFEMTVGRVRSSLLPAELEVDGKTITRPTEYDPPAA</sequence>
<reference evidence="2" key="1">
    <citation type="submission" date="2022-12" db="EMBL/GenBank/DDBJ databases">
        <title>Paracoccus onchidii sp. nov., isolated from a marine invertebrate from the South China Sea.</title>
        <authorList>
            <person name="Xu S."/>
            <person name="Liu Z."/>
            <person name="Xu Y."/>
        </authorList>
    </citation>
    <scope>NUCLEOTIDE SEQUENCE</scope>
    <source>
        <strain evidence="2">Z330</strain>
    </source>
</reference>
<name>A0ABT4ZKD7_9RHOB</name>
<comment type="caution">
    <text evidence="2">The sequence shown here is derived from an EMBL/GenBank/DDBJ whole genome shotgun (WGS) entry which is preliminary data.</text>
</comment>
<dbReference type="InterPro" id="IPR021139">
    <property type="entry name" value="NYN"/>
</dbReference>
<dbReference type="InterPro" id="IPR047140">
    <property type="entry name" value="LabA"/>
</dbReference>
<proteinExistence type="predicted"/>
<evidence type="ECO:0000259" key="1">
    <source>
        <dbReference type="Pfam" id="PF01936"/>
    </source>
</evidence>
<gene>
    <name evidence="2" type="ORF">PAF17_19675</name>
</gene>
<protein>
    <submittedName>
        <fullName evidence="2">NYN domain-containing protein</fullName>
    </submittedName>
</protein>
<dbReference type="Gene3D" id="3.40.50.1010">
    <property type="entry name" value="5'-nuclease"/>
    <property type="match status" value="1"/>
</dbReference>